<dbReference type="KEGG" id="siz:SI82_08680"/>
<evidence type="ECO:0000256" key="5">
    <source>
        <dbReference type="SAM" id="Phobius"/>
    </source>
</evidence>
<dbReference type="EMBL" id="CP007586">
    <property type="protein sequence ID" value="AHY16496.1"/>
    <property type="molecule type" value="Genomic_DNA"/>
</dbReference>
<dbReference type="Pfam" id="PF02674">
    <property type="entry name" value="Colicin_V"/>
    <property type="match status" value="1"/>
</dbReference>
<sequence>MLSILIFLLLLWHFYIGYNRGVLLQAFYFIGSLISLLIASRYYDNWAHKIALWIPYSNPAEGVSIYFFKDLNIFHLDHVYYAGIAFFAIFSLSYAIFRLIGVLVHFLPINYFDDWYYHLAGGLMAVCVTIIFLAMGVSILATVPMPMVQEQLHQHLITRLLIEHCPPITQLIKHFWVNKMI</sequence>
<dbReference type="PANTHER" id="PTHR37306:SF1">
    <property type="entry name" value="COLICIN V PRODUCTION PROTEIN"/>
    <property type="match status" value="1"/>
</dbReference>
<keyword evidence="2 5" id="KW-0812">Transmembrane</keyword>
<reference evidence="7 9" key="2">
    <citation type="submission" date="2018-06" db="EMBL/GenBank/DDBJ databases">
        <title>Mutators as drivers of adaptation in pathogenic bacteria and a risk factor for host jumps and vaccine escape.</title>
        <authorList>
            <person name="Barnes A.C."/>
            <person name="Silayeva O."/>
        </authorList>
    </citation>
    <scope>NUCLEOTIDE SEQUENCE [LARGE SCALE GENOMIC DNA]</scope>
    <source>
        <strain evidence="7 9">QMA0445</strain>
    </source>
</reference>
<comment type="subcellular location">
    <subcellularLocation>
        <location evidence="1">Membrane</location>
        <topology evidence="1">Multi-pass membrane protein</topology>
    </subcellularLocation>
</comment>
<dbReference type="OrthoDB" id="1809613at2"/>
<keyword evidence="4 5" id="KW-0472">Membrane</keyword>
<dbReference type="Proteomes" id="UP000269148">
    <property type="component" value="Unassembled WGS sequence"/>
</dbReference>
<evidence type="ECO:0000256" key="1">
    <source>
        <dbReference type="ARBA" id="ARBA00004141"/>
    </source>
</evidence>
<proteinExistence type="predicted"/>
<evidence type="ECO:0000256" key="2">
    <source>
        <dbReference type="ARBA" id="ARBA00022692"/>
    </source>
</evidence>
<dbReference type="PANTHER" id="PTHR37306">
    <property type="entry name" value="COLICIN V PRODUCTION PROTEIN"/>
    <property type="match status" value="1"/>
</dbReference>
<accession>A0A1J0N0T7</accession>
<dbReference type="RefSeq" id="WP_003102092.1">
    <property type="nucleotide sequence ID" value="NZ_CP010783.1"/>
</dbReference>
<dbReference type="STRING" id="1346.BMF34_08590"/>
<keyword evidence="8" id="KW-1185">Reference proteome</keyword>
<evidence type="ECO:0000313" key="7">
    <source>
        <dbReference type="EMBL" id="RLU55613.1"/>
    </source>
</evidence>
<evidence type="ECO:0000256" key="3">
    <source>
        <dbReference type="ARBA" id="ARBA00022989"/>
    </source>
</evidence>
<keyword evidence="3 5" id="KW-1133">Transmembrane helix</keyword>
<evidence type="ECO:0000313" key="6">
    <source>
        <dbReference type="EMBL" id="AHY16496.1"/>
    </source>
</evidence>
<protein>
    <submittedName>
        <fullName evidence="6">Colicin V production protein</fullName>
    </submittedName>
    <submittedName>
        <fullName evidence="7">CvpA family protein</fullName>
    </submittedName>
</protein>
<dbReference type="KEGG" id="siq:DQ08_08585"/>
<organism evidence="7 9">
    <name type="scientific">Streptococcus iniae</name>
    <name type="common">Streptococcus shiloi</name>
    <dbReference type="NCBI Taxonomy" id="1346"/>
    <lineage>
        <taxon>Bacteria</taxon>
        <taxon>Bacillati</taxon>
        <taxon>Bacillota</taxon>
        <taxon>Bacilli</taxon>
        <taxon>Lactobacillales</taxon>
        <taxon>Streptococcaceae</taxon>
        <taxon>Streptococcus</taxon>
    </lineage>
</organism>
<dbReference type="GO" id="GO:0009403">
    <property type="term" value="P:toxin biosynthetic process"/>
    <property type="evidence" value="ECO:0007669"/>
    <property type="project" value="InterPro"/>
</dbReference>
<dbReference type="GO" id="GO:0016020">
    <property type="term" value="C:membrane"/>
    <property type="evidence" value="ECO:0007669"/>
    <property type="project" value="UniProtKB-SubCell"/>
</dbReference>
<dbReference type="KEGG" id="sio:DW64_08570"/>
<feature type="transmembrane region" description="Helical" evidence="5">
    <location>
        <begin position="115"/>
        <end position="143"/>
    </location>
</feature>
<gene>
    <name evidence="7" type="ORF">DIY07_08685</name>
    <name evidence="6" type="ORF">DQ08_08585</name>
</gene>
<feature type="transmembrane region" description="Helical" evidence="5">
    <location>
        <begin position="26"/>
        <end position="43"/>
    </location>
</feature>
<dbReference type="EMBL" id="QLQD01000074">
    <property type="protein sequence ID" value="RLU55613.1"/>
    <property type="molecule type" value="Genomic_DNA"/>
</dbReference>
<dbReference type="eggNOG" id="COG1286">
    <property type="taxonomic scope" value="Bacteria"/>
</dbReference>
<evidence type="ECO:0000256" key="4">
    <source>
        <dbReference type="ARBA" id="ARBA00023136"/>
    </source>
</evidence>
<dbReference type="GeneID" id="35766480"/>
<evidence type="ECO:0000313" key="9">
    <source>
        <dbReference type="Proteomes" id="UP000269148"/>
    </source>
</evidence>
<name>A0A1J0N0T7_STRIN</name>
<dbReference type="Proteomes" id="UP000025245">
    <property type="component" value="Chromosome"/>
</dbReference>
<dbReference type="AlphaFoldDB" id="A0A1J0N0T7"/>
<reference evidence="6 8" key="1">
    <citation type="journal article" date="2014" name="Genome Announc.">
        <title>Complete Genome Sequence of a Virulent Strain, Streptococcus iniae ISET0901, Isolated from Diseased Tilapia.</title>
        <authorList>
            <person name="Pridgeon J.W."/>
            <person name="Zhang D."/>
            <person name="Zhang L."/>
        </authorList>
    </citation>
    <scope>NUCLEOTIDE SEQUENCE [LARGE SCALE GENOMIC DNA]</scope>
    <source>
        <strain evidence="6 8">ISET0901</strain>
    </source>
</reference>
<feature type="transmembrane region" description="Helical" evidence="5">
    <location>
        <begin position="79"/>
        <end position="103"/>
    </location>
</feature>
<dbReference type="InterPro" id="IPR003825">
    <property type="entry name" value="Colicin-V_CvpA"/>
</dbReference>
<evidence type="ECO:0000313" key="8">
    <source>
        <dbReference type="Proteomes" id="UP000025245"/>
    </source>
</evidence>